<dbReference type="GO" id="GO:0004144">
    <property type="term" value="F:diacylglycerol O-acyltransferase activity"/>
    <property type="evidence" value="ECO:0007669"/>
    <property type="project" value="UniProtKB-EC"/>
</dbReference>
<dbReference type="EMBL" id="CP015449">
    <property type="protein sequence ID" value="AWH93452.1"/>
    <property type="molecule type" value="Genomic_DNA"/>
</dbReference>
<feature type="region of interest" description="Disordered" evidence="9">
    <location>
        <begin position="406"/>
        <end position="428"/>
    </location>
</feature>
<dbReference type="Pfam" id="PF00756">
    <property type="entry name" value="Esterase"/>
    <property type="match status" value="1"/>
</dbReference>
<keyword evidence="5" id="KW-0808">Transferase</keyword>
<protein>
    <recommendedName>
        <fullName evidence="7">Acyl-CoA:diacylglycerol acyltransferase</fullName>
        <ecNumber evidence="3">2.3.1.122</ecNumber>
        <ecNumber evidence="4">2.3.1.20</ecNumber>
    </recommendedName>
</protein>
<comment type="catalytic activity">
    <reaction evidence="8">
        <text>an acyl-CoA + a 1,2-diacyl-sn-glycerol = a triacyl-sn-glycerol + CoA</text>
        <dbReference type="Rhea" id="RHEA:10868"/>
        <dbReference type="ChEBI" id="CHEBI:17815"/>
        <dbReference type="ChEBI" id="CHEBI:57287"/>
        <dbReference type="ChEBI" id="CHEBI:58342"/>
        <dbReference type="ChEBI" id="CHEBI:64615"/>
        <dbReference type="EC" id="2.3.1.20"/>
    </reaction>
</comment>
<comment type="catalytic activity">
    <reaction evidence="1">
        <text>2 alpha,alpha'-trehalose 6-mycolate = alpha,alpha'-trehalose 6,6'-bismycolate + alpha,alpha-trehalose</text>
        <dbReference type="Rhea" id="RHEA:23472"/>
        <dbReference type="ChEBI" id="CHEBI:16551"/>
        <dbReference type="ChEBI" id="CHEBI:18195"/>
        <dbReference type="ChEBI" id="CHEBI:18234"/>
        <dbReference type="EC" id="2.3.1.122"/>
    </reaction>
</comment>
<organism evidence="11 12">
    <name type="scientific">Dietzia lutea</name>
    <dbReference type="NCBI Taxonomy" id="546160"/>
    <lineage>
        <taxon>Bacteria</taxon>
        <taxon>Bacillati</taxon>
        <taxon>Actinomycetota</taxon>
        <taxon>Actinomycetes</taxon>
        <taxon>Mycobacteriales</taxon>
        <taxon>Dietziaceae</taxon>
        <taxon>Dietzia</taxon>
    </lineage>
</organism>
<proteinExistence type="inferred from homology"/>
<dbReference type="InterPro" id="IPR006311">
    <property type="entry name" value="TAT_signal"/>
</dbReference>
<feature type="chain" id="PRO_5015571134" description="Acyl-CoA:diacylglycerol acyltransferase" evidence="10">
    <location>
        <begin position="31"/>
        <end position="428"/>
    </location>
</feature>
<evidence type="ECO:0000256" key="3">
    <source>
        <dbReference type="ARBA" id="ARBA00012820"/>
    </source>
</evidence>
<keyword evidence="12" id="KW-1185">Reference proteome</keyword>
<dbReference type="Gene3D" id="3.40.50.1820">
    <property type="entry name" value="alpha/beta hydrolase"/>
    <property type="match status" value="1"/>
</dbReference>
<dbReference type="RefSeq" id="WP_108848804.1">
    <property type="nucleotide sequence ID" value="NZ_CP015449.1"/>
</dbReference>
<evidence type="ECO:0000256" key="1">
    <source>
        <dbReference type="ARBA" id="ARBA00000697"/>
    </source>
</evidence>
<evidence type="ECO:0000256" key="10">
    <source>
        <dbReference type="SAM" id="SignalP"/>
    </source>
</evidence>
<reference evidence="11 12" key="1">
    <citation type="submission" date="2016-04" db="EMBL/GenBank/DDBJ databases">
        <title>Complete genome sequence of Dietzia lutea YIM 80766T, a strain isolated from desert soil in Egypt.</title>
        <authorList>
            <person name="Zhao J."/>
            <person name="Hu B."/>
            <person name="Geng S."/>
            <person name="Nie Y."/>
            <person name="Tang Y."/>
        </authorList>
    </citation>
    <scope>NUCLEOTIDE SEQUENCE [LARGE SCALE GENOMIC DNA]</scope>
    <source>
        <strain evidence="11 12">YIM 80766</strain>
    </source>
</reference>
<evidence type="ECO:0000256" key="4">
    <source>
        <dbReference type="ARBA" id="ARBA00013244"/>
    </source>
</evidence>
<name>A0A2S1RB21_9ACTN</name>
<keyword evidence="10" id="KW-0732">Signal</keyword>
<gene>
    <name evidence="11" type="ORF">A6035_16095</name>
</gene>
<dbReference type="InterPro" id="IPR050583">
    <property type="entry name" value="Mycobacterial_A85_antigen"/>
</dbReference>
<dbReference type="InterPro" id="IPR000801">
    <property type="entry name" value="Esterase-like"/>
</dbReference>
<evidence type="ECO:0000256" key="6">
    <source>
        <dbReference type="ARBA" id="ARBA00023315"/>
    </source>
</evidence>
<evidence type="ECO:0000256" key="2">
    <source>
        <dbReference type="ARBA" id="ARBA00005874"/>
    </source>
</evidence>
<keyword evidence="6" id="KW-0012">Acyltransferase</keyword>
<evidence type="ECO:0000256" key="9">
    <source>
        <dbReference type="SAM" id="MobiDB-lite"/>
    </source>
</evidence>
<dbReference type="AlphaFoldDB" id="A0A2S1RB21"/>
<dbReference type="OrthoDB" id="4510758at2"/>
<dbReference type="PANTHER" id="PTHR48098">
    <property type="entry name" value="ENTEROCHELIN ESTERASE-RELATED"/>
    <property type="match status" value="1"/>
</dbReference>
<evidence type="ECO:0000256" key="8">
    <source>
        <dbReference type="ARBA" id="ARBA00048109"/>
    </source>
</evidence>
<dbReference type="EC" id="2.3.1.20" evidence="4"/>
<evidence type="ECO:0000256" key="7">
    <source>
        <dbReference type="ARBA" id="ARBA00032572"/>
    </source>
</evidence>
<dbReference type="KEGG" id="dlu:A6035_16095"/>
<dbReference type="EC" id="2.3.1.122" evidence="3"/>
<dbReference type="Proteomes" id="UP000244928">
    <property type="component" value="Chromosome"/>
</dbReference>
<evidence type="ECO:0000313" key="12">
    <source>
        <dbReference type="Proteomes" id="UP000244928"/>
    </source>
</evidence>
<dbReference type="InterPro" id="IPR029058">
    <property type="entry name" value="AB_hydrolase_fold"/>
</dbReference>
<dbReference type="GO" id="GO:0050348">
    <property type="term" value="F:trehalose O-mycolyltransferase activity"/>
    <property type="evidence" value="ECO:0007669"/>
    <property type="project" value="UniProtKB-EC"/>
</dbReference>
<dbReference type="PANTHER" id="PTHR48098:SF1">
    <property type="entry name" value="DIACYLGLYCEROL ACYLTRANSFERASE_MYCOLYLTRANSFERASE AG85A"/>
    <property type="match status" value="1"/>
</dbReference>
<dbReference type="SUPFAM" id="SSF53474">
    <property type="entry name" value="alpha/beta-Hydrolases"/>
    <property type="match status" value="1"/>
</dbReference>
<comment type="similarity">
    <text evidence="2">Belongs to the mycobacterial A85 antigen family.</text>
</comment>
<evidence type="ECO:0000313" key="11">
    <source>
        <dbReference type="EMBL" id="AWH93452.1"/>
    </source>
</evidence>
<sequence length="428" mass="45500">MSLGLRRFAATTAGALAVALTLGSATPALAQTASIDPSTLGLEDLEAIMEAAGSVPLGSATGLIGSVGSADFPLDGEGSYNPLPKKPRPVQENITESEFLKVERTSGEYEYWLVTSAAMKREVILEVVPSRVTDDGPAPVLYMLDGVDAPEYNSGWNHQAKIHDRVRGDNVHVVMPTGAYASYYADWNENDSATGYNRWETFLTQELPGIVEQGLAAKDLETNGKAAIGGISMGGQAAMHLAATYPEIYQGVMSFSGYYSTMDQLGYQTIRGTIETRGGDVGNLWGPHGSADWKRHDTVSHAEDLKDTAVYFSAGNNLAGEADYANYMKNGQLDFMSMILGQLLEIGVLEGSKDFEKALDRAGVEHRVDYAETGFHNWPNFLKNFGAGWDYIKPALYGGVVERGTGNPGTSGSTGSAGSSGSSGSTGS</sequence>
<dbReference type="PROSITE" id="PS51318">
    <property type="entry name" value="TAT"/>
    <property type="match status" value="1"/>
</dbReference>
<evidence type="ECO:0000256" key="5">
    <source>
        <dbReference type="ARBA" id="ARBA00022679"/>
    </source>
</evidence>
<accession>A0A2S1RB21</accession>
<feature type="signal peptide" evidence="10">
    <location>
        <begin position="1"/>
        <end position="30"/>
    </location>
</feature>